<keyword evidence="6" id="KW-1185">Reference proteome</keyword>
<reference evidence="5" key="1">
    <citation type="submission" date="2022-12" db="EMBL/GenBank/DDBJ databases">
        <authorList>
            <person name="Krivoruchko A.V."/>
            <person name="Elkin A."/>
        </authorList>
    </citation>
    <scope>NUCLEOTIDE SEQUENCE</scope>
    <source>
        <strain evidence="5">IEGM 1391</strain>
    </source>
</reference>
<accession>A0ABT4MKV3</accession>
<dbReference type="InterPro" id="IPR027417">
    <property type="entry name" value="P-loop_NTPase"/>
</dbReference>
<dbReference type="RefSeq" id="WP_269607115.1">
    <property type="nucleotide sequence ID" value="NZ_JAPWIJ010000008.1"/>
</dbReference>
<evidence type="ECO:0000256" key="2">
    <source>
        <dbReference type="ARBA" id="ARBA00023125"/>
    </source>
</evidence>
<evidence type="ECO:0000256" key="1">
    <source>
        <dbReference type="ARBA" id="ARBA00023015"/>
    </source>
</evidence>
<gene>
    <name evidence="5" type="ORF">O4220_19425</name>
</gene>
<evidence type="ECO:0000256" key="3">
    <source>
        <dbReference type="ARBA" id="ARBA00023163"/>
    </source>
</evidence>
<name>A0ABT4MKV3_9NOCA</name>
<dbReference type="PRINTS" id="PR00038">
    <property type="entry name" value="HTHLUXR"/>
</dbReference>
<proteinExistence type="predicted"/>
<dbReference type="SMART" id="SM00421">
    <property type="entry name" value="HTH_LUXR"/>
    <property type="match status" value="1"/>
</dbReference>
<dbReference type="Gene3D" id="1.25.40.10">
    <property type="entry name" value="Tetratricopeptide repeat domain"/>
    <property type="match status" value="1"/>
</dbReference>
<dbReference type="Pfam" id="PF00196">
    <property type="entry name" value="GerE"/>
    <property type="match status" value="1"/>
</dbReference>
<dbReference type="InterPro" id="IPR011990">
    <property type="entry name" value="TPR-like_helical_dom_sf"/>
</dbReference>
<dbReference type="Proteomes" id="UP001081071">
    <property type="component" value="Unassembled WGS sequence"/>
</dbReference>
<evidence type="ECO:0000313" key="6">
    <source>
        <dbReference type="Proteomes" id="UP001081071"/>
    </source>
</evidence>
<keyword evidence="2" id="KW-0238">DNA-binding</keyword>
<evidence type="ECO:0000259" key="4">
    <source>
        <dbReference type="PROSITE" id="PS50043"/>
    </source>
</evidence>
<keyword evidence="3" id="KW-0804">Transcription</keyword>
<dbReference type="SUPFAM" id="SSF52540">
    <property type="entry name" value="P-loop containing nucleoside triphosphate hydrolases"/>
    <property type="match status" value="1"/>
</dbReference>
<dbReference type="PANTHER" id="PTHR44688:SF16">
    <property type="entry name" value="DNA-BINDING TRANSCRIPTIONAL ACTIVATOR DEVR_DOSR"/>
    <property type="match status" value="1"/>
</dbReference>
<dbReference type="SUPFAM" id="SSF48452">
    <property type="entry name" value="TPR-like"/>
    <property type="match status" value="1"/>
</dbReference>
<dbReference type="Gene3D" id="1.10.10.10">
    <property type="entry name" value="Winged helix-like DNA-binding domain superfamily/Winged helix DNA-binding domain"/>
    <property type="match status" value="1"/>
</dbReference>
<dbReference type="PROSITE" id="PS00622">
    <property type="entry name" value="HTH_LUXR_1"/>
    <property type="match status" value="1"/>
</dbReference>
<protein>
    <submittedName>
        <fullName evidence="5">LuxR C-terminal-related transcriptional regulator</fullName>
    </submittedName>
</protein>
<organism evidence="5 6">
    <name type="scientific">Rhodococcus ruber</name>
    <dbReference type="NCBI Taxonomy" id="1830"/>
    <lineage>
        <taxon>Bacteria</taxon>
        <taxon>Bacillati</taxon>
        <taxon>Actinomycetota</taxon>
        <taxon>Actinomycetes</taxon>
        <taxon>Mycobacteriales</taxon>
        <taxon>Nocardiaceae</taxon>
        <taxon>Rhodococcus</taxon>
    </lineage>
</organism>
<dbReference type="EMBL" id="JAPWIJ010000008">
    <property type="protein sequence ID" value="MCZ4520685.1"/>
    <property type="molecule type" value="Genomic_DNA"/>
</dbReference>
<dbReference type="InterPro" id="IPR036388">
    <property type="entry name" value="WH-like_DNA-bd_sf"/>
</dbReference>
<keyword evidence="1" id="KW-0805">Transcription regulation</keyword>
<dbReference type="InterPro" id="IPR016032">
    <property type="entry name" value="Sig_transdc_resp-reg_C-effctor"/>
</dbReference>
<sequence length="884" mass="93482">MTLEKRTIGEVPLIGRDDESARILHAARTYGGMAVKAAPGVGRTRLLTEAVRSLVRLGWHPHRVVTVMPTGTGFVPVESDRALAAALAESHSGRRTVVVIDDAQWLADSTIELLARRIGSKDLFILLSVSAGRRRTPVLDGLWKDGLVDRIDLEPLTPEQSRSLMESMLRRDDEIVDSAALFAVTALSAGNLVVLRDLVTTAVERQALTVSSRVWRLTSPLPVSAGLADVVRDHLAEVVALADYAPATEIADALDIVALAGSLAFGAAAAVIDPRLIEELESAGVLTVRTEQNVDRVTFATPITAQVRTEDMATLRRRRLSLTVADALDASTDGLGPRERVIAALLRIRAGVALDAQTAVEAARLSWRFVPPETTLELASAAAAAGGGFDAQLILATAESQLGLTASAQHRLDELLRGSDNDIRRATAVRACTDNMVLRLADPTRALALNSSTELAIVDPGIRTQLRAQRGLMMHAIGDTAGALALLEPLMDDLEGATLISASFAVAAGATVVGRLSAAFSALARVQPGPDNPAATVLDLTRCFTIACAGNFEEASALARYRYDEAVEQFSPLQQAWFGWARGGVLLSQGHATDAIRWCSEAFTLAGTLGQRSMEPMVACDLVRALALAGRAAEASAVIEAADLDNPASPALFGARGTRLAALGWAAAARGDVDRARELLIASAEAHAIIDHHLPALFSYVDAARCGAAAAVLAPVHSLANLIEGDLVRTEVRMVEVLATALESDSSDGSVSEQVVAEQAVSVAASAEKHGLDLHAAEMYFHARNLLLRSNPRAAATAGRQGHVLTERCGHPSTPLLRGTRDAALTTRERQIATLAASGLSNRDIADAVVLSIRTVETHLNRIFGKLGISTRAELTSLRGSLLD</sequence>
<dbReference type="CDD" id="cd06170">
    <property type="entry name" value="LuxR_C_like"/>
    <property type="match status" value="1"/>
</dbReference>
<dbReference type="PANTHER" id="PTHR44688">
    <property type="entry name" value="DNA-BINDING TRANSCRIPTIONAL ACTIVATOR DEVR_DOSR"/>
    <property type="match status" value="1"/>
</dbReference>
<dbReference type="InterPro" id="IPR000792">
    <property type="entry name" value="Tscrpt_reg_LuxR_C"/>
</dbReference>
<comment type="caution">
    <text evidence="5">The sequence shown here is derived from an EMBL/GenBank/DDBJ whole genome shotgun (WGS) entry which is preliminary data.</text>
</comment>
<dbReference type="PROSITE" id="PS50043">
    <property type="entry name" value="HTH_LUXR_2"/>
    <property type="match status" value="1"/>
</dbReference>
<evidence type="ECO:0000313" key="5">
    <source>
        <dbReference type="EMBL" id="MCZ4520685.1"/>
    </source>
</evidence>
<feature type="domain" description="HTH luxR-type" evidence="4">
    <location>
        <begin position="818"/>
        <end position="883"/>
    </location>
</feature>
<dbReference type="SUPFAM" id="SSF46894">
    <property type="entry name" value="C-terminal effector domain of the bipartite response regulators"/>
    <property type="match status" value="1"/>
</dbReference>